<feature type="transmembrane region" description="Helical" evidence="2">
    <location>
        <begin position="52"/>
        <end position="75"/>
    </location>
</feature>
<accession>A0A0B7FI46</accession>
<keyword evidence="2" id="KW-0472">Membrane</keyword>
<feature type="transmembrane region" description="Helical" evidence="2">
    <location>
        <begin position="129"/>
        <end position="149"/>
    </location>
</feature>
<keyword evidence="2" id="KW-1133">Transmembrane helix</keyword>
<feature type="transmembrane region" description="Helical" evidence="2">
    <location>
        <begin position="87"/>
        <end position="108"/>
    </location>
</feature>
<dbReference type="EMBL" id="LN679101">
    <property type="protein sequence ID" value="CEL55852.1"/>
    <property type="molecule type" value="Genomic_DNA"/>
</dbReference>
<keyword evidence="2" id="KW-0812">Transmembrane</keyword>
<name>A0A0B7FI46_THACB</name>
<feature type="transmembrane region" description="Helical" evidence="2">
    <location>
        <begin position="201"/>
        <end position="224"/>
    </location>
</feature>
<evidence type="ECO:0000313" key="3">
    <source>
        <dbReference type="EMBL" id="CEL55852.1"/>
    </source>
</evidence>
<dbReference type="OrthoDB" id="3210850at2759"/>
<evidence type="ECO:0000256" key="2">
    <source>
        <dbReference type="SAM" id="Phobius"/>
    </source>
</evidence>
<protein>
    <recommendedName>
        <fullName evidence="5">Transmembrane protein</fullName>
    </recommendedName>
</protein>
<dbReference type="AlphaFoldDB" id="A0A0B7FI46"/>
<feature type="transmembrane region" description="Helical" evidence="2">
    <location>
        <begin position="169"/>
        <end position="189"/>
    </location>
</feature>
<keyword evidence="4" id="KW-1185">Reference proteome</keyword>
<dbReference type="PANTHER" id="PTHR38848:SF3">
    <property type="entry name" value="G-PROTEIN COUPLED RECEPTORS FAMILY 3 PROFILE DOMAIN-CONTAINING PROTEIN"/>
    <property type="match status" value="1"/>
</dbReference>
<feature type="region of interest" description="Disordered" evidence="1">
    <location>
        <begin position="350"/>
        <end position="403"/>
    </location>
</feature>
<evidence type="ECO:0000256" key="1">
    <source>
        <dbReference type="SAM" id="MobiDB-lite"/>
    </source>
</evidence>
<proteinExistence type="predicted"/>
<feature type="transmembrane region" description="Helical" evidence="2">
    <location>
        <begin position="230"/>
        <end position="253"/>
    </location>
</feature>
<gene>
    <name evidence="3" type="ORF">RSOLAG1IB_01864</name>
</gene>
<organism evidence="3 4">
    <name type="scientific">Thanatephorus cucumeris (strain AG1-IB / isolate 7/3/14)</name>
    <name type="common">Lettuce bottom rot fungus</name>
    <name type="synonym">Rhizoctonia solani</name>
    <dbReference type="NCBI Taxonomy" id="1108050"/>
    <lineage>
        <taxon>Eukaryota</taxon>
        <taxon>Fungi</taxon>
        <taxon>Dikarya</taxon>
        <taxon>Basidiomycota</taxon>
        <taxon>Agaricomycotina</taxon>
        <taxon>Agaricomycetes</taxon>
        <taxon>Cantharellales</taxon>
        <taxon>Ceratobasidiaceae</taxon>
        <taxon>Rhizoctonia</taxon>
        <taxon>Rhizoctonia solani AG-1</taxon>
    </lineage>
</organism>
<evidence type="ECO:0000313" key="4">
    <source>
        <dbReference type="Proteomes" id="UP000059188"/>
    </source>
</evidence>
<evidence type="ECO:0008006" key="5">
    <source>
        <dbReference type="Google" id="ProtNLM"/>
    </source>
</evidence>
<dbReference type="PANTHER" id="PTHR38848">
    <property type="entry name" value="G-PROTEIN COUPLED RECEPTORS FAMILY 3 PROFILE DOMAIN-CONTAINING PROTEIN"/>
    <property type="match status" value="1"/>
</dbReference>
<feature type="transmembrane region" description="Helical" evidence="2">
    <location>
        <begin position="12"/>
        <end position="31"/>
    </location>
</feature>
<sequence>MESPSEPSAAMLNLSALSFLLGITTVTWCITRSLEEHQVWLPKTWTSMPWPRLCLILVLLSSWIYLVLTGVLLFGAPPRHTDMRCTLGTLACILLYGIIKGFIYLCLIERVHAVWSDGRRRWRSPVYRFCFALMMPLGGIAGFMVAQGIHYLRDGYCVLGIKHTAELLFLSYDISLNIFLTLLFVAPLVRSTIRSARLKVIATKAMIATSVGLITTIVNGFVLFSLGGEQIIWVCLGACAVDVVINAVAMYWAMQSPPGPRESVHFSPLSLSNGARIPPPMAKDIAGEFAVAPSKSTFSSIMPDHRQSQMLSYGTTMTTSTSIPVIEIPQPTMRSPRRINLYSGDPSGSRFSLSLSANQTSKSDDSNEADISLQELGLTRDHTRANDSEIYGLKAGNVEPKES</sequence>
<reference evidence="3 4" key="1">
    <citation type="submission" date="2014-11" db="EMBL/GenBank/DDBJ databases">
        <authorList>
            <person name="Wibberg Daniel"/>
        </authorList>
    </citation>
    <scope>NUCLEOTIDE SEQUENCE [LARGE SCALE GENOMIC DNA]</scope>
    <source>
        <strain evidence="3">Rhizoctonia solani AG1-IB 7/3/14</strain>
    </source>
</reference>
<feature type="compositionally biased region" description="Basic and acidic residues" evidence="1">
    <location>
        <begin position="378"/>
        <end position="387"/>
    </location>
</feature>
<feature type="compositionally biased region" description="Polar residues" evidence="1">
    <location>
        <begin position="350"/>
        <end position="361"/>
    </location>
</feature>
<dbReference type="Proteomes" id="UP000059188">
    <property type="component" value="Unassembled WGS sequence"/>
</dbReference>